<proteinExistence type="predicted"/>
<comment type="caution">
    <text evidence="1">The sequence shown here is derived from an EMBL/GenBank/DDBJ whole genome shotgun (WGS) entry which is preliminary data.</text>
</comment>
<dbReference type="Proteomes" id="UP001202328">
    <property type="component" value="Unassembled WGS sequence"/>
</dbReference>
<protein>
    <submittedName>
        <fullName evidence="1">Uncharacterized protein</fullName>
    </submittedName>
</protein>
<dbReference type="AlphaFoldDB" id="A0AAD4XHK4"/>
<keyword evidence="2" id="KW-1185">Reference proteome</keyword>
<organism evidence="1 2">
    <name type="scientific">Papaver atlanticum</name>
    <dbReference type="NCBI Taxonomy" id="357466"/>
    <lineage>
        <taxon>Eukaryota</taxon>
        <taxon>Viridiplantae</taxon>
        <taxon>Streptophyta</taxon>
        <taxon>Embryophyta</taxon>
        <taxon>Tracheophyta</taxon>
        <taxon>Spermatophyta</taxon>
        <taxon>Magnoliopsida</taxon>
        <taxon>Ranunculales</taxon>
        <taxon>Papaveraceae</taxon>
        <taxon>Papaveroideae</taxon>
        <taxon>Papaver</taxon>
    </lineage>
</organism>
<evidence type="ECO:0000313" key="2">
    <source>
        <dbReference type="Proteomes" id="UP001202328"/>
    </source>
</evidence>
<evidence type="ECO:0000313" key="1">
    <source>
        <dbReference type="EMBL" id="KAI3913193.1"/>
    </source>
</evidence>
<accession>A0AAD4XHK4</accession>
<name>A0AAD4XHK4_9MAGN</name>
<gene>
    <name evidence="1" type="ORF">MKW98_007209</name>
</gene>
<sequence length="70" mass="7828">MLKNFQVSDTSKRGWQQYLLQLQQHPLRTKAITAGVLAGISDSVARKRSGIPNLQLKCLLFKVDFALTNA</sequence>
<dbReference type="EMBL" id="JAJJMB010009541">
    <property type="protein sequence ID" value="KAI3913193.1"/>
    <property type="molecule type" value="Genomic_DNA"/>
</dbReference>
<reference evidence="1" key="1">
    <citation type="submission" date="2022-04" db="EMBL/GenBank/DDBJ databases">
        <title>A functionally conserved STORR gene fusion in Papaver species that diverged 16.8 million years ago.</title>
        <authorList>
            <person name="Catania T."/>
        </authorList>
    </citation>
    <scope>NUCLEOTIDE SEQUENCE</scope>
    <source>
        <strain evidence="1">S-188037</strain>
    </source>
</reference>